<evidence type="ECO:0000256" key="2">
    <source>
        <dbReference type="ARBA" id="ARBA00022630"/>
    </source>
</evidence>
<dbReference type="Gene3D" id="3.50.50.60">
    <property type="entry name" value="FAD/NAD(P)-binding domain"/>
    <property type="match status" value="2"/>
</dbReference>
<dbReference type="InterPro" id="IPR051209">
    <property type="entry name" value="FAD-bind_Monooxygenase_sf"/>
</dbReference>
<evidence type="ECO:0000256" key="5">
    <source>
        <dbReference type="SAM" id="MobiDB-lite"/>
    </source>
</evidence>
<name>A0ABP0AQZ3_9PEZI</name>
<evidence type="ECO:0000256" key="1">
    <source>
        <dbReference type="ARBA" id="ARBA00010139"/>
    </source>
</evidence>
<comment type="caution">
    <text evidence="6">The sequence shown here is derived from an EMBL/GenBank/DDBJ whole genome shotgun (WGS) entry which is preliminary data.</text>
</comment>
<evidence type="ECO:0000256" key="4">
    <source>
        <dbReference type="ARBA" id="ARBA00023002"/>
    </source>
</evidence>
<keyword evidence="3" id="KW-0274">FAD</keyword>
<organism evidence="6 7">
    <name type="scientific">Sporothrix curviconia</name>
    <dbReference type="NCBI Taxonomy" id="1260050"/>
    <lineage>
        <taxon>Eukaryota</taxon>
        <taxon>Fungi</taxon>
        <taxon>Dikarya</taxon>
        <taxon>Ascomycota</taxon>
        <taxon>Pezizomycotina</taxon>
        <taxon>Sordariomycetes</taxon>
        <taxon>Sordariomycetidae</taxon>
        <taxon>Ophiostomatales</taxon>
        <taxon>Ophiostomataceae</taxon>
        <taxon>Sporothrix</taxon>
    </lineage>
</organism>
<accession>A0ABP0AQZ3</accession>
<dbReference type="PANTHER" id="PTHR42877:SF2">
    <property type="entry name" value="FAD_NAD(P)-BINDING DOMAIN-CONTAINING PROTEIN"/>
    <property type="match status" value="1"/>
</dbReference>
<feature type="region of interest" description="Disordered" evidence="5">
    <location>
        <begin position="18"/>
        <end position="38"/>
    </location>
</feature>
<dbReference type="InterPro" id="IPR020946">
    <property type="entry name" value="Flavin_mOase-like"/>
</dbReference>
<dbReference type="InterPro" id="IPR036188">
    <property type="entry name" value="FAD/NAD-bd_sf"/>
</dbReference>
<dbReference type="SUPFAM" id="SSF51905">
    <property type="entry name" value="FAD/NAD(P)-binding domain"/>
    <property type="match status" value="2"/>
</dbReference>
<reference evidence="6 7" key="1">
    <citation type="submission" date="2024-01" db="EMBL/GenBank/DDBJ databases">
        <authorList>
            <person name="Allen C."/>
            <person name="Tagirdzhanova G."/>
        </authorList>
    </citation>
    <scope>NUCLEOTIDE SEQUENCE [LARGE SCALE GENOMIC DNA]</scope>
</reference>
<dbReference type="EMBL" id="CAWUHB010000002">
    <property type="protein sequence ID" value="CAK7209662.1"/>
    <property type="molecule type" value="Genomic_DNA"/>
</dbReference>
<evidence type="ECO:0000313" key="6">
    <source>
        <dbReference type="EMBL" id="CAK7209662.1"/>
    </source>
</evidence>
<proteinExistence type="inferred from homology"/>
<keyword evidence="2" id="KW-0285">Flavoprotein</keyword>
<feature type="region of interest" description="Disordered" evidence="5">
    <location>
        <begin position="312"/>
        <end position="334"/>
    </location>
</feature>
<dbReference type="PANTHER" id="PTHR42877">
    <property type="entry name" value="L-ORNITHINE N(5)-MONOOXYGENASE-RELATED"/>
    <property type="match status" value="1"/>
</dbReference>
<keyword evidence="7" id="KW-1185">Reference proteome</keyword>
<feature type="compositionally biased region" description="Low complexity" evidence="5">
    <location>
        <begin position="18"/>
        <end position="32"/>
    </location>
</feature>
<sequence length="658" mass="73357">MTASIDAPNGVTPQALAAATTASSTITTPASTEQNGTVRMPAPELPEVLNRGSNGLKSVVEAAVQAANGASGNATEDPFSLASDFAYTARRLKVFTIGAGFSGLLMAHKFQHRFPDMRDIVDHTIFEMRGDVGGTWLVNTYPGVQCDVPAHIYAFPFDPNPDWSRFYASGPDIENYIRATVKKWSLDRDIQFNTRVAGAQWLAEQGQWKITVEQTVDGVVQPLRDEYCHVLISAQGVLVHPNWPAIPGLRDFKGHITHSADWDHNYDYAGKRIAVIGNGSSGIQIVPQMTKLPGTTVKNFIRGPTWVYYRAPPSKHLGRDDPDPNPRYTDEERQKFQDPEYHLQHRKGIISRTNKSFYIFMKGKNNAEGMKFASEQMAAKLNHDPVLCEKLIPKWELGCRRITPGPGYLESFLEPNCSLTDSGITKIAENGIYTADGEFFECDVLICATGFDVSHRPRFPLIGEGGRDLAELWKSDPESYVSVAVPHFPNYFIMMGPNCLGGHGSLVESLNWTGDYFVKFIRKMATEDIRSVAPKEDVVRAFVRYGDQIHKTLVWTGNCTSWYKRGTRNGRVTALFGGSAQLFNKLITDIRAEDFEFTYNTANPFRFMGNGFTAFEMEEDSDLAWYVEKAEKLEVVEDDKVAAKKAAINDTNGTNGWH</sequence>
<evidence type="ECO:0008006" key="8">
    <source>
        <dbReference type="Google" id="ProtNLM"/>
    </source>
</evidence>
<feature type="compositionally biased region" description="Basic and acidic residues" evidence="5">
    <location>
        <begin position="317"/>
        <end position="334"/>
    </location>
</feature>
<evidence type="ECO:0000313" key="7">
    <source>
        <dbReference type="Proteomes" id="UP001642405"/>
    </source>
</evidence>
<keyword evidence="4" id="KW-0560">Oxidoreductase</keyword>
<dbReference type="Proteomes" id="UP001642405">
    <property type="component" value="Unassembled WGS sequence"/>
</dbReference>
<protein>
    <recommendedName>
        <fullName evidence="8">Cyclohexanone monooxygenase</fullName>
    </recommendedName>
</protein>
<gene>
    <name evidence="6" type="ORF">SCUCBS95973_000516</name>
</gene>
<dbReference type="Pfam" id="PF00743">
    <property type="entry name" value="FMO-like"/>
    <property type="match status" value="1"/>
</dbReference>
<evidence type="ECO:0000256" key="3">
    <source>
        <dbReference type="ARBA" id="ARBA00022827"/>
    </source>
</evidence>
<comment type="similarity">
    <text evidence="1">Belongs to the FAD-binding monooxygenase family.</text>
</comment>